<dbReference type="InterPro" id="IPR002893">
    <property type="entry name" value="Znf_MYND"/>
</dbReference>
<sequence>MASFLDPKPLPEPPRPEVFHILSQLPNLNPHEITDQFKHGIDCDLRWSVYWDSGCFSQLGSDTGVTSSMALHHKLSLEHTTLTVQQRRRIFSLLISTPIPWLLFDAFVKRIDEVRALQPGKPRKRAMCRAASASLAFLQITVDLESLSTSDTLHAGLATRMPALLALCVSSTYQVLDLMEWFLLPRGKDPINTASRAVVAAHPEFMRRMQLQKKRQRPHQTSEVARRWADVVRAYHTPTKKLPRTQWSPESAKYQACGNFTCVSGMTAEQIVGPTSENVNKCKMIRYCSVECQKVDWRWHKVFCAKKTWPPYKSLEMRGTMVYWFGEDMSLNMN</sequence>
<reference evidence="6 7" key="1">
    <citation type="journal article" date="2015" name="Genome Biol. Evol.">
        <title>Phylogenomic analyses indicate that early fungi evolved digesting cell walls of algal ancestors of land plants.</title>
        <authorList>
            <person name="Chang Y."/>
            <person name="Wang S."/>
            <person name="Sekimoto S."/>
            <person name="Aerts A.L."/>
            <person name="Choi C."/>
            <person name="Clum A."/>
            <person name="LaButti K.M."/>
            <person name="Lindquist E.A."/>
            <person name="Yee Ngan C."/>
            <person name="Ohm R.A."/>
            <person name="Salamov A.A."/>
            <person name="Grigoriev I.V."/>
            <person name="Spatafora J.W."/>
            <person name="Berbee M.L."/>
        </authorList>
    </citation>
    <scope>NUCLEOTIDE SEQUENCE [LARGE SCALE GENOMIC DNA]</scope>
    <source>
        <strain evidence="6 7">JEL478</strain>
    </source>
</reference>
<keyword evidence="2 4" id="KW-0863">Zinc-finger</keyword>
<feature type="domain" description="MYND-type" evidence="5">
    <location>
        <begin position="259"/>
        <end position="304"/>
    </location>
</feature>
<dbReference type="SUPFAM" id="SSF144232">
    <property type="entry name" value="HIT/MYND zinc finger-like"/>
    <property type="match status" value="1"/>
</dbReference>
<keyword evidence="7" id="KW-1185">Reference proteome</keyword>
<dbReference type="Proteomes" id="UP000070544">
    <property type="component" value="Unassembled WGS sequence"/>
</dbReference>
<accession>A0A139AEG0</accession>
<organism evidence="6 7">
    <name type="scientific">Gonapodya prolifera (strain JEL478)</name>
    <name type="common">Monoblepharis prolifera</name>
    <dbReference type="NCBI Taxonomy" id="1344416"/>
    <lineage>
        <taxon>Eukaryota</taxon>
        <taxon>Fungi</taxon>
        <taxon>Fungi incertae sedis</taxon>
        <taxon>Chytridiomycota</taxon>
        <taxon>Chytridiomycota incertae sedis</taxon>
        <taxon>Monoblepharidomycetes</taxon>
        <taxon>Monoblepharidales</taxon>
        <taxon>Gonapodyaceae</taxon>
        <taxon>Gonapodya</taxon>
    </lineage>
</organism>
<dbReference type="EMBL" id="KQ965764">
    <property type="protein sequence ID" value="KXS15181.1"/>
    <property type="molecule type" value="Genomic_DNA"/>
</dbReference>
<keyword evidence="1" id="KW-0479">Metal-binding</keyword>
<evidence type="ECO:0000313" key="7">
    <source>
        <dbReference type="Proteomes" id="UP000070544"/>
    </source>
</evidence>
<dbReference type="Pfam" id="PF01753">
    <property type="entry name" value="zf-MYND"/>
    <property type="match status" value="1"/>
</dbReference>
<evidence type="ECO:0000313" key="6">
    <source>
        <dbReference type="EMBL" id="KXS15181.1"/>
    </source>
</evidence>
<dbReference type="Gene3D" id="6.10.140.2220">
    <property type="match status" value="1"/>
</dbReference>
<keyword evidence="3" id="KW-0862">Zinc</keyword>
<evidence type="ECO:0000259" key="5">
    <source>
        <dbReference type="PROSITE" id="PS50865"/>
    </source>
</evidence>
<gene>
    <name evidence="6" type="ORF">M427DRAFT_32630</name>
</gene>
<proteinExistence type="predicted"/>
<evidence type="ECO:0000256" key="3">
    <source>
        <dbReference type="ARBA" id="ARBA00022833"/>
    </source>
</evidence>
<dbReference type="GO" id="GO:0008270">
    <property type="term" value="F:zinc ion binding"/>
    <property type="evidence" value="ECO:0007669"/>
    <property type="project" value="UniProtKB-KW"/>
</dbReference>
<dbReference type="OrthoDB" id="2212237at2759"/>
<evidence type="ECO:0000256" key="4">
    <source>
        <dbReference type="PROSITE-ProRule" id="PRU00134"/>
    </source>
</evidence>
<evidence type="ECO:0000256" key="1">
    <source>
        <dbReference type="ARBA" id="ARBA00022723"/>
    </source>
</evidence>
<dbReference type="AlphaFoldDB" id="A0A139AEG0"/>
<name>A0A139AEG0_GONPJ</name>
<dbReference type="PROSITE" id="PS50865">
    <property type="entry name" value="ZF_MYND_2"/>
    <property type="match status" value="1"/>
</dbReference>
<protein>
    <recommendedName>
        <fullName evidence="5">MYND-type domain-containing protein</fullName>
    </recommendedName>
</protein>
<evidence type="ECO:0000256" key="2">
    <source>
        <dbReference type="ARBA" id="ARBA00022771"/>
    </source>
</evidence>